<reference evidence="2 3" key="1">
    <citation type="submission" date="2019-03" db="EMBL/GenBank/DDBJ databases">
        <title>Genomic Encyclopedia of Type Strains, Phase IV (KMG-IV): sequencing the most valuable type-strain genomes for metagenomic binning, comparative biology and taxonomic classification.</title>
        <authorList>
            <person name="Goeker M."/>
        </authorList>
    </citation>
    <scope>NUCLEOTIDE SEQUENCE [LARGE SCALE GENOMIC DNA]</scope>
    <source>
        <strain evidence="2 3">DSM 28559</strain>
    </source>
</reference>
<protein>
    <submittedName>
        <fullName evidence="2">Uncharacterized protein</fullName>
    </submittedName>
</protein>
<keyword evidence="1" id="KW-1133">Transmembrane helix</keyword>
<proteinExistence type="predicted"/>
<dbReference type="Proteomes" id="UP000295711">
    <property type="component" value="Unassembled WGS sequence"/>
</dbReference>
<feature type="transmembrane region" description="Helical" evidence="1">
    <location>
        <begin position="44"/>
        <end position="63"/>
    </location>
</feature>
<sequence>MLNKDKIQIMSRCAMYEKGQGKDDLAINRYFQGDYVRLNTLKTLIGVTIGFVMCLGLYLVLKAEYYMENIVGMDFLAFGKSILKYYVIVLIIFAVISILFYGWKYADTQKRVRWYYKDLQSLDEINEGSDKKNLTEDNK</sequence>
<dbReference type="OrthoDB" id="1778612at2"/>
<keyword evidence="3" id="KW-1185">Reference proteome</keyword>
<dbReference type="EMBL" id="SLXA01000003">
    <property type="protein sequence ID" value="TCO85286.1"/>
    <property type="molecule type" value="Genomic_DNA"/>
</dbReference>
<keyword evidence="1" id="KW-0812">Transmembrane</keyword>
<evidence type="ECO:0000256" key="1">
    <source>
        <dbReference type="SAM" id="Phobius"/>
    </source>
</evidence>
<evidence type="ECO:0000313" key="2">
    <source>
        <dbReference type="EMBL" id="TCO85286.1"/>
    </source>
</evidence>
<dbReference type="AlphaFoldDB" id="A0A4R2LC50"/>
<gene>
    <name evidence="2" type="ORF">EV212_1037</name>
</gene>
<feature type="transmembrane region" description="Helical" evidence="1">
    <location>
        <begin position="83"/>
        <end position="103"/>
    </location>
</feature>
<accession>A0A4R2LC50</accession>
<evidence type="ECO:0000313" key="3">
    <source>
        <dbReference type="Proteomes" id="UP000295711"/>
    </source>
</evidence>
<comment type="caution">
    <text evidence="2">The sequence shown here is derived from an EMBL/GenBank/DDBJ whole genome shotgun (WGS) entry which is preliminary data.</text>
</comment>
<name>A0A4R2LC50_9FIRM</name>
<dbReference type="RefSeq" id="WP_132089333.1">
    <property type="nucleotide sequence ID" value="NZ_JANKAQ010000003.1"/>
</dbReference>
<organism evidence="2 3">
    <name type="scientific">Frisingicoccus caecimuris</name>
    <dbReference type="NCBI Taxonomy" id="1796636"/>
    <lineage>
        <taxon>Bacteria</taxon>
        <taxon>Bacillati</taxon>
        <taxon>Bacillota</taxon>
        <taxon>Clostridia</taxon>
        <taxon>Lachnospirales</taxon>
        <taxon>Lachnospiraceae</taxon>
        <taxon>Frisingicoccus</taxon>
    </lineage>
</organism>
<keyword evidence="1" id="KW-0472">Membrane</keyword>